<comment type="pathway">
    <text evidence="1">Lipid metabolism.</text>
</comment>
<keyword evidence="7" id="KW-1185">Reference proteome</keyword>
<name>A0ABU1BSP2_9BURK</name>
<dbReference type="PANTHER" id="PTHR10434:SF66">
    <property type="entry name" value="PHOSPHOLIPID_GLYCEROL ACYLTRANSFERASE DOMAIN-CONTAINING PROTEIN"/>
    <property type="match status" value="1"/>
</dbReference>
<dbReference type="SMART" id="SM00563">
    <property type="entry name" value="PlsC"/>
    <property type="match status" value="1"/>
</dbReference>
<dbReference type="InterPro" id="IPR002123">
    <property type="entry name" value="Plipid/glycerol_acylTrfase"/>
</dbReference>
<comment type="caution">
    <text evidence="6">The sequence shown here is derived from an EMBL/GenBank/DDBJ whole genome shotgun (WGS) entry which is preliminary data.</text>
</comment>
<organism evidence="6 7">
    <name type="scientific">Keguizhuia sedimenti</name>
    <dbReference type="NCBI Taxonomy" id="3064264"/>
    <lineage>
        <taxon>Bacteria</taxon>
        <taxon>Pseudomonadati</taxon>
        <taxon>Pseudomonadota</taxon>
        <taxon>Betaproteobacteria</taxon>
        <taxon>Burkholderiales</taxon>
        <taxon>Oxalobacteraceae</taxon>
        <taxon>Keguizhuia</taxon>
    </lineage>
</organism>
<evidence type="ECO:0000256" key="3">
    <source>
        <dbReference type="ARBA" id="ARBA00023315"/>
    </source>
</evidence>
<accession>A0ABU1BSP2</accession>
<dbReference type="Pfam" id="PF01553">
    <property type="entry name" value="Acyltransferase"/>
    <property type="match status" value="1"/>
</dbReference>
<keyword evidence="4" id="KW-0812">Transmembrane</keyword>
<evidence type="ECO:0000259" key="5">
    <source>
        <dbReference type="SMART" id="SM00563"/>
    </source>
</evidence>
<keyword evidence="3 6" id="KW-0012">Acyltransferase</keyword>
<dbReference type="EMBL" id="JAUYVH010000015">
    <property type="protein sequence ID" value="MDQ9172015.1"/>
    <property type="molecule type" value="Genomic_DNA"/>
</dbReference>
<dbReference type="SUPFAM" id="SSF69593">
    <property type="entry name" value="Glycerol-3-phosphate (1)-acyltransferase"/>
    <property type="match status" value="1"/>
</dbReference>
<evidence type="ECO:0000256" key="2">
    <source>
        <dbReference type="ARBA" id="ARBA00022679"/>
    </source>
</evidence>
<dbReference type="Proteomes" id="UP001225596">
    <property type="component" value="Unassembled WGS sequence"/>
</dbReference>
<reference evidence="6 7" key="1">
    <citation type="submission" date="2023-08" db="EMBL/GenBank/DDBJ databases">
        <title>Oxalobacteraceae gen .nov., isolated from river sludge outside the plant.</title>
        <authorList>
            <person name="Zhao S.Y."/>
        </authorList>
    </citation>
    <scope>NUCLEOTIDE SEQUENCE [LARGE SCALE GENOMIC DNA]</scope>
    <source>
        <strain evidence="6 7">R-40</strain>
    </source>
</reference>
<feature type="domain" description="Phospholipid/glycerol acyltransferase" evidence="5">
    <location>
        <begin position="91"/>
        <end position="207"/>
    </location>
</feature>
<dbReference type="RefSeq" id="WP_338438010.1">
    <property type="nucleotide sequence ID" value="NZ_JAUYVH010000015.1"/>
</dbReference>
<gene>
    <name evidence="6" type="ORF">Q8A64_16490</name>
</gene>
<dbReference type="GO" id="GO:0016746">
    <property type="term" value="F:acyltransferase activity"/>
    <property type="evidence" value="ECO:0007669"/>
    <property type="project" value="UniProtKB-KW"/>
</dbReference>
<evidence type="ECO:0000313" key="6">
    <source>
        <dbReference type="EMBL" id="MDQ9172015.1"/>
    </source>
</evidence>
<sequence>MAFKTSWLGKLSQAHSFRPAPYFKSALSIAYGYYAWSIFVACVVIFGSVAIVLHHPARAQQVLKLGARLLCRLCGITLSIEGLDRLPPHPHILIVNHTSFMDPVALIALLPTKPGYRFIARQQYRHQSLLWPLLKSVGTVILKRPDQHHDLPNVALLVHAIQAGNNLVIFPEGEFLPEPGMRPFHSGAFVAAQQANVPIVVAAIYGAAEVLRPGLWQPKKKPIKVAIGPVLYPGSVSGASIGFLVNVSRAAMVQLQENLERPSPKIK</sequence>
<evidence type="ECO:0000313" key="7">
    <source>
        <dbReference type="Proteomes" id="UP001225596"/>
    </source>
</evidence>
<keyword evidence="4" id="KW-0472">Membrane</keyword>
<dbReference type="CDD" id="cd07989">
    <property type="entry name" value="LPLAT_AGPAT-like"/>
    <property type="match status" value="1"/>
</dbReference>
<keyword evidence="2" id="KW-0808">Transferase</keyword>
<evidence type="ECO:0000256" key="1">
    <source>
        <dbReference type="ARBA" id="ARBA00005189"/>
    </source>
</evidence>
<proteinExistence type="predicted"/>
<evidence type="ECO:0000256" key="4">
    <source>
        <dbReference type="SAM" id="Phobius"/>
    </source>
</evidence>
<dbReference type="PANTHER" id="PTHR10434">
    <property type="entry name" value="1-ACYL-SN-GLYCEROL-3-PHOSPHATE ACYLTRANSFERASE"/>
    <property type="match status" value="1"/>
</dbReference>
<protein>
    <submittedName>
        <fullName evidence="6">Lysophospholipid acyltransferase family protein</fullName>
    </submittedName>
</protein>
<keyword evidence="4" id="KW-1133">Transmembrane helix</keyword>
<feature type="transmembrane region" description="Helical" evidence="4">
    <location>
        <begin position="33"/>
        <end position="53"/>
    </location>
</feature>